<feature type="transmembrane region" description="Helical" evidence="1">
    <location>
        <begin position="219"/>
        <end position="240"/>
    </location>
</feature>
<dbReference type="InterPro" id="IPR011701">
    <property type="entry name" value="MFS"/>
</dbReference>
<keyword evidence="1" id="KW-0812">Transmembrane</keyword>
<keyword evidence="1" id="KW-0472">Membrane</keyword>
<name>A0A914I6G5_GLORO</name>
<dbReference type="Proteomes" id="UP000887572">
    <property type="component" value="Unplaced"/>
</dbReference>
<sequence length="407" mass="45774">MYWNFDKKHKILGVLCLIYGIWHFGTNWTTTLVSFLQWDTIEVLSIVDLSYIQAFGSLCNAFGSLAIGQMTDSIGPKFMFVFSTVLTSLYFVGLGFCRTWYSFFFLQLLRVGYQLDSTAEMYLATVTTERERTGSLMILTIPQAFSMFFAPILGSKIAIYTTLRLSQIINGCVMAALLIPVILFFLPTTHSVPRLATARLRPQDYWPMATKNVALREGLVLRGLLIVAYVCYELIARNFVLRSYMHATSDNAEVMVTMGVSLVITQFIILPFLQRHVSPKTLLQLACVAQMCAYAGITLTNSLYQYLFITAIHTGAYAIAYAESSTQITSAVQPSDLGKATGLASMVQWSAHFVVPLYTSHLVNYWHYTYAFYTSTLIMLITIGYITVYAKQTNARLRTLLPSLITT</sequence>
<dbReference type="SUPFAM" id="SSF103473">
    <property type="entry name" value="MFS general substrate transporter"/>
    <property type="match status" value="1"/>
</dbReference>
<dbReference type="GO" id="GO:0022857">
    <property type="term" value="F:transmembrane transporter activity"/>
    <property type="evidence" value="ECO:0007669"/>
    <property type="project" value="InterPro"/>
</dbReference>
<feature type="transmembrane region" description="Helical" evidence="1">
    <location>
        <begin position="134"/>
        <end position="153"/>
    </location>
</feature>
<evidence type="ECO:0000313" key="2">
    <source>
        <dbReference type="Proteomes" id="UP000887572"/>
    </source>
</evidence>
<keyword evidence="1" id="KW-1133">Transmembrane helix</keyword>
<feature type="transmembrane region" description="Helical" evidence="1">
    <location>
        <begin position="80"/>
        <end position="101"/>
    </location>
</feature>
<dbReference type="Gene3D" id="1.20.1250.20">
    <property type="entry name" value="MFS general substrate transporter like domains"/>
    <property type="match status" value="1"/>
</dbReference>
<dbReference type="WBParaSite" id="Gr19_v10_g7754.t1">
    <property type="protein sequence ID" value="Gr19_v10_g7754.t1"/>
    <property type="gene ID" value="Gr19_v10_g7754"/>
</dbReference>
<dbReference type="AlphaFoldDB" id="A0A914I6G5"/>
<protein>
    <submittedName>
        <fullName evidence="3">Major facilitator superfamily (MFS) profile domain-containing protein</fullName>
    </submittedName>
</protein>
<keyword evidence="2" id="KW-1185">Reference proteome</keyword>
<reference evidence="3" key="1">
    <citation type="submission" date="2022-11" db="UniProtKB">
        <authorList>
            <consortium name="WormBaseParasite"/>
        </authorList>
    </citation>
    <scope>IDENTIFICATION</scope>
</reference>
<feature type="transmembrane region" description="Helical" evidence="1">
    <location>
        <begin position="50"/>
        <end position="68"/>
    </location>
</feature>
<dbReference type="InterPro" id="IPR036259">
    <property type="entry name" value="MFS_trans_sf"/>
</dbReference>
<feature type="transmembrane region" description="Helical" evidence="1">
    <location>
        <begin position="252"/>
        <end position="273"/>
    </location>
</feature>
<dbReference type="GO" id="GO:0005635">
    <property type="term" value="C:nuclear envelope"/>
    <property type="evidence" value="ECO:0007669"/>
    <property type="project" value="TreeGrafter"/>
</dbReference>
<proteinExistence type="predicted"/>
<dbReference type="PANTHER" id="PTHR24002:SF4">
    <property type="entry name" value="MFS DOMAIN-CONTAINING PROTEIN"/>
    <property type="match status" value="1"/>
</dbReference>
<feature type="transmembrane region" description="Helical" evidence="1">
    <location>
        <begin position="165"/>
        <end position="186"/>
    </location>
</feature>
<feature type="transmembrane region" description="Helical" evidence="1">
    <location>
        <begin position="12"/>
        <end position="38"/>
    </location>
</feature>
<feature type="transmembrane region" description="Helical" evidence="1">
    <location>
        <begin position="370"/>
        <end position="390"/>
    </location>
</feature>
<organism evidence="2 3">
    <name type="scientific">Globodera rostochiensis</name>
    <name type="common">Golden nematode worm</name>
    <name type="synonym">Heterodera rostochiensis</name>
    <dbReference type="NCBI Taxonomy" id="31243"/>
    <lineage>
        <taxon>Eukaryota</taxon>
        <taxon>Metazoa</taxon>
        <taxon>Ecdysozoa</taxon>
        <taxon>Nematoda</taxon>
        <taxon>Chromadorea</taxon>
        <taxon>Rhabditida</taxon>
        <taxon>Tylenchina</taxon>
        <taxon>Tylenchomorpha</taxon>
        <taxon>Tylenchoidea</taxon>
        <taxon>Heteroderidae</taxon>
        <taxon>Heteroderinae</taxon>
        <taxon>Globodera</taxon>
    </lineage>
</organism>
<evidence type="ECO:0000256" key="1">
    <source>
        <dbReference type="SAM" id="Phobius"/>
    </source>
</evidence>
<dbReference type="Pfam" id="PF07690">
    <property type="entry name" value="MFS_1"/>
    <property type="match status" value="1"/>
</dbReference>
<dbReference type="PANTHER" id="PTHR24002">
    <property type="entry name" value="SOLUTE CARRIER FAMILY 22 MEMBER 18"/>
    <property type="match status" value="1"/>
</dbReference>
<evidence type="ECO:0000313" key="3">
    <source>
        <dbReference type="WBParaSite" id="Gr19_v10_g7754.t1"/>
    </source>
</evidence>
<accession>A0A914I6G5</accession>